<feature type="region of interest" description="Disordered" evidence="5">
    <location>
        <begin position="1"/>
        <end position="69"/>
    </location>
</feature>
<comment type="caution">
    <text evidence="7">The sequence shown here is derived from an EMBL/GenBank/DDBJ whole genome shotgun (WGS) entry which is preliminary data.</text>
</comment>
<evidence type="ECO:0000313" key="8">
    <source>
        <dbReference type="Proteomes" id="UP000245753"/>
    </source>
</evidence>
<evidence type="ECO:0000256" key="4">
    <source>
        <dbReference type="ARBA" id="ARBA00022490"/>
    </source>
</evidence>
<accession>A0A2U2MU90</accession>
<keyword evidence="4" id="KW-0963">Cytoplasm</keyword>
<sequence length="250" mass="26867">MPDGAEDAAQGSHDRDHDSGKTAVTVTGSPSRCSGAFGAVPDEDGSSGRIRGGRGRGGRRRAARVPRRGGFAVSGRGIHAVEGPDNPEDYEACREAALTLLDAAPRSSGALDERLRAKGYAPSVAAKVVRRLVDVGLVDDEAYACSMVRYCLSRQLGRMGAVRELMRKGLGRPLSEQVVERFAETGAFVDSAYELGRRVARRTEGMDRDGRRRRLWSAGGRKGHDPDLIRRVADDLFRDDLFGDGADGIA</sequence>
<keyword evidence="8" id="KW-1185">Reference proteome</keyword>
<comment type="subcellular location">
    <subcellularLocation>
        <location evidence="1">Cytoplasm</location>
    </subcellularLocation>
</comment>
<dbReference type="OrthoDB" id="3238942at2"/>
<feature type="domain" description="RecX first three-helical" evidence="6">
    <location>
        <begin position="93"/>
        <end position="132"/>
    </location>
</feature>
<dbReference type="PANTHER" id="PTHR33602">
    <property type="entry name" value="REGULATORY PROTEIN RECX FAMILY PROTEIN"/>
    <property type="match status" value="1"/>
</dbReference>
<dbReference type="GO" id="GO:0006282">
    <property type="term" value="P:regulation of DNA repair"/>
    <property type="evidence" value="ECO:0007669"/>
    <property type="project" value="InterPro"/>
</dbReference>
<dbReference type="EMBL" id="QFFN01000003">
    <property type="protein sequence ID" value="PWG60417.1"/>
    <property type="molecule type" value="Genomic_DNA"/>
</dbReference>
<dbReference type="Proteomes" id="UP000245753">
    <property type="component" value="Unassembled WGS sequence"/>
</dbReference>
<evidence type="ECO:0000259" key="6">
    <source>
        <dbReference type="Pfam" id="PF21982"/>
    </source>
</evidence>
<dbReference type="AlphaFoldDB" id="A0A2U2MU90"/>
<dbReference type="Gene3D" id="1.10.10.10">
    <property type="entry name" value="Winged helix-like DNA-binding domain superfamily/Winged helix DNA-binding domain"/>
    <property type="match status" value="1"/>
</dbReference>
<comment type="similarity">
    <text evidence="2">Belongs to the RecX family.</text>
</comment>
<dbReference type="PANTHER" id="PTHR33602:SF1">
    <property type="entry name" value="REGULATORY PROTEIN RECX FAMILY PROTEIN"/>
    <property type="match status" value="1"/>
</dbReference>
<evidence type="ECO:0000313" key="7">
    <source>
        <dbReference type="EMBL" id="PWG60417.1"/>
    </source>
</evidence>
<gene>
    <name evidence="7" type="ORF">DF200_02110</name>
</gene>
<reference evidence="7 8" key="1">
    <citation type="journal article" date="2018" name="Int. J. Syst. Evol. Microbiol.">
        <title>Bifidobacterium catulorum sp. nov., a novel taxon from the faeces of the baby common marmoset (Callithrix jacchus).</title>
        <authorList>
            <person name="Modesto M."/>
            <person name="Michelini S."/>
            <person name="Oki K."/>
            <person name="Biavati B."/>
            <person name="Watanabe K."/>
            <person name="Mattarelli P."/>
        </authorList>
    </citation>
    <scope>NUCLEOTIDE SEQUENCE [LARGE SCALE GENOMIC DNA]</scope>
    <source>
        <strain evidence="7 8">MRM 8.19</strain>
    </source>
</reference>
<dbReference type="GO" id="GO:0005737">
    <property type="term" value="C:cytoplasm"/>
    <property type="evidence" value="ECO:0007669"/>
    <property type="project" value="UniProtKB-SubCell"/>
</dbReference>
<protein>
    <recommendedName>
        <fullName evidence="3">Regulatory protein RecX</fullName>
    </recommendedName>
</protein>
<dbReference type="InterPro" id="IPR003783">
    <property type="entry name" value="Regulatory_RecX"/>
</dbReference>
<dbReference type="Pfam" id="PF21982">
    <property type="entry name" value="RecX_HTH1"/>
    <property type="match status" value="1"/>
</dbReference>
<evidence type="ECO:0000256" key="5">
    <source>
        <dbReference type="SAM" id="MobiDB-lite"/>
    </source>
</evidence>
<proteinExistence type="inferred from homology"/>
<feature type="compositionally biased region" description="Polar residues" evidence="5">
    <location>
        <begin position="22"/>
        <end position="32"/>
    </location>
</feature>
<dbReference type="InterPro" id="IPR053926">
    <property type="entry name" value="RecX_HTH_1st"/>
</dbReference>
<evidence type="ECO:0000256" key="2">
    <source>
        <dbReference type="ARBA" id="ARBA00009695"/>
    </source>
</evidence>
<organism evidence="7 8">
    <name type="scientific">Bifidobacterium catulorum</name>
    <dbReference type="NCBI Taxonomy" id="1630173"/>
    <lineage>
        <taxon>Bacteria</taxon>
        <taxon>Bacillati</taxon>
        <taxon>Actinomycetota</taxon>
        <taxon>Actinomycetes</taxon>
        <taxon>Bifidobacteriales</taxon>
        <taxon>Bifidobacteriaceae</taxon>
        <taxon>Bifidobacterium</taxon>
    </lineage>
</organism>
<evidence type="ECO:0000256" key="1">
    <source>
        <dbReference type="ARBA" id="ARBA00004496"/>
    </source>
</evidence>
<evidence type="ECO:0000256" key="3">
    <source>
        <dbReference type="ARBA" id="ARBA00018111"/>
    </source>
</evidence>
<dbReference type="InterPro" id="IPR036388">
    <property type="entry name" value="WH-like_DNA-bd_sf"/>
</dbReference>
<feature type="compositionally biased region" description="Basic residues" evidence="5">
    <location>
        <begin position="51"/>
        <end position="67"/>
    </location>
</feature>
<name>A0A2U2MU90_9BIFI</name>